<evidence type="ECO:0000313" key="6">
    <source>
        <dbReference type="Proteomes" id="UP000298216"/>
    </source>
</evidence>
<evidence type="ECO:0000313" key="5">
    <source>
        <dbReference type="EMBL" id="TFW14045.1"/>
    </source>
</evidence>
<evidence type="ECO:0000256" key="1">
    <source>
        <dbReference type="ARBA" id="ARBA00023015"/>
    </source>
</evidence>
<dbReference type="SUPFAM" id="SSF53822">
    <property type="entry name" value="Periplasmic binding protein-like I"/>
    <property type="match status" value="1"/>
</dbReference>
<dbReference type="SUPFAM" id="SSF47413">
    <property type="entry name" value="lambda repressor-like DNA-binding domains"/>
    <property type="match status" value="1"/>
</dbReference>
<dbReference type="OrthoDB" id="8433438at2"/>
<evidence type="ECO:0000256" key="3">
    <source>
        <dbReference type="ARBA" id="ARBA00023163"/>
    </source>
</evidence>
<keyword evidence="1" id="KW-0805">Transcription regulation</keyword>
<dbReference type="RefSeq" id="WP_135193437.1">
    <property type="nucleotide sequence ID" value="NZ_SPVH01000002.1"/>
</dbReference>
<keyword evidence="2" id="KW-0238">DNA-binding</keyword>
<dbReference type="AlphaFoldDB" id="A0A4Y9S282"/>
<evidence type="ECO:0000259" key="4">
    <source>
        <dbReference type="PROSITE" id="PS50932"/>
    </source>
</evidence>
<accession>A0A4Y9S282</accession>
<sequence length="339" mass="36359">MSRKTTRLEDIARLAGVSIATASRALNDSPAVNDRTKQTIWKLAKEHDYPFRRHMPAGPIGAQGTIALVVPRPQGREGRLSDPFFLELLAGVGEAARERGCDLLMSHISPANYDELSGALNTSRADGVIFLGQSSLHSAFNRLVDADHRFVVWGAELPDQDYCSIGSDNISGGRRATLHLARLGRKRIVFLGDLDPPESMQRHRGYLDALAQAGLAVEPDLIVSAHFEVESAEATVDALIRRGVAFDGVVAASDQIALGAVRALLHAGIDVPGQVSVIGFDNVPFSRYSRPALSTIAQDTMKAGRLMVSKLLDHGGADVGAGRSERVPTELIVRETCGG</sequence>
<dbReference type="GO" id="GO:0000976">
    <property type="term" value="F:transcription cis-regulatory region binding"/>
    <property type="evidence" value="ECO:0007669"/>
    <property type="project" value="TreeGrafter"/>
</dbReference>
<dbReference type="Proteomes" id="UP000298216">
    <property type="component" value="Unassembled WGS sequence"/>
</dbReference>
<dbReference type="InterPro" id="IPR028082">
    <property type="entry name" value="Peripla_BP_I"/>
</dbReference>
<evidence type="ECO:0000256" key="2">
    <source>
        <dbReference type="ARBA" id="ARBA00023125"/>
    </source>
</evidence>
<dbReference type="Gene3D" id="1.10.260.40">
    <property type="entry name" value="lambda repressor-like DNA-binding domains"/>
    <property type="match status" value="1"/>
</dbReference>
<dbReference type="CDD" id="cd01392">
    <property type="entry name" value="HTH_LacI"/>
    <property type="match status" value="1"/>
</dbReference>
<gene>
    <name evidence="5" type="ORF">EGY25_02215</name>
</gene>
<dbReference type="PROSITE" id="PS00356">
    <property type="entry name" value="HTH_LACI_1"/>
    <property type="match status" value="1"/>
</dbReference>
<dbReference type="SMART" id="SM00354">
    <property type="entry name" value="HTH_LACI"/>
    <property type="match status" value="1"/>
</dbReference>
<organism evidence="5 6">
    <name type="scientific">Brevundimonas intermedia</name>
    <dbReference type="NCBI Taxonomy" id="74315"/>
    <lineage>
        <taxon>Bacteria</taxon>
        <taxon>Pseudomonadati</taxon>
        <taxon>Pseudomonadota</taxon>
        <taxon>Alphaproteobacteria</taxon>
        <taxon>Caulobacterales</taxon>
        <taxon>Caulobacteraceae</taxon>
        <taxon>Brevundimonas</taxon>
    </lineage>
</organism>
<feature type="domain" description="HTH lacI-type" evidence="4">
    <location>
        <begin position="6"/>
        <end position="49"/>
    </location>
</feature>
<dbReference type="Pfam" id="PF00356">
    <property type="entry name" value="LacI"/>
    <property type="match status" value="1"/>
</dbReference>
<dbReference type="Gene3D" id="3.40.50.2300">
    <property type="match status" value="2"/>
</dbReference>
<protein>
    <submittedName>
        <fullName evidence="5">LacI family transcriptional regulator</fullName>
    </submittedName>
</protein>
<dbReference type="Pfam" id="PF13377">
    <property type="entry name" value="Peripla_BP_3"/>
    <property type="match status" value="1"/>
</dbReference>
<comment type="caution">
    <text evidence="5">The sequence shown here is derived from an EMBL/GenBank/DDBJ whole genome shotgun (WGS) entry which is preliminary data.</text>
</comment>
<reference evidence="5 6" key="1">
    <citation type="submission" date="2019-03" db="EMBL/GenBank/DDBJ databases">
        <title>Draft genome of Brevundimonas sp. a heavy metal resistant soil bacteria.</title>
        <authorList>
            <person name="Soto J."/>
        </authorList>
    </citation>
    <scope>NUCLEOTIDE SEQUENCE [LARGE SCALE GENOMIC DNA]</scope>
    <source>
        <strain evidence="5 6">B-10</strain>
    </source>
</reference>
<keyword evidence="6" id="KW-1185">Reference proteome</keyword>
<dbReference type="InterPro" id="IPR010982">
    <property type="entry name" value="Lambda_DNA-bd_dom_sf"/>
</dbReference>
<name>A0A4Y9S282_9CAUL</name>
<dbReference type="PANTHER" id="PTHR30146:SF120">
    <property type="entry name" value="ALANINE RACEMASE"/>
    <property type="match status" value="1"/>
</dbReference>
<dbReference type="PANTHER" id="PTHR30146">
    <property type="entry name" value="LACI-RELATED TRANSCRIPTIONAL REPRESSOR"/>
    <property type="match status" value="1"/>
</dbReference>
<keyword evidence="3" id="KW-0804">Transcription</keyword>
<dbReference type="InterPro" id="IPR000843">
    <property type="entry name" value="HTH_LacI"/>
</dbReference>
<dbReference type="GO" id="GO:0003700">
    <property type="term" value="F:DNA-binding transcription factor activity"/>
    <property type="evidence" value="ECO:0007669"/>
    <property type="project" value="TreeGrafter"/>
</dbReference>
<dbReference type="EMBL" id="SPVH01000002">
    <property type="protein sequence ID" value="TFW14045.1"/>
    <property type="molecule type" value="Genomic_DNA"/>
</dbReference>
<dbReference type="InterPro" id="IPR046335">
    <property type="entry name" value="LacI/GalR-like_sensor"/>
</dbReference>
<proteinExistence type="predicted"/>
<dbReference type="PROSITE" id="PS50932">
    <property type="entry name" value="HTH_LACI_2"/>
    <property type="match status" value="1"/>
</dbReference>